<proteinExistence type="predicted"/>
<dbReference type="EMBL" id="GITU01004760">
    <property type="protein sequence ID" value="MBC1173463.1"/>
    <property type="molecule type" value="Transcribed_RNA"/>
</dbReference>
<dbReference type="AlphaFoldDB" id="A0A7G3APU0"/>
<organism evidence="1">
    <name type="scientific">Lutzomyia longipalpis</name>
    <name type="common">Sand fly</name>
    <dbReference type="NCBI Taxonomy" id="7200"/>
    <lineage>
        <taxon>Eukaryota</taxon>
        <taxon>Metazoa</taxon>
        <taxon>Ecdysozoa</taxon>
        <taxon>Arthropoda</taxon>
        <taxon>Hexapoda</taxon>
        <taxon>Insecta</taxon>
        <taxon>Pterygota</taxon>
        <taxon>Neoptera</taxon>
        <taxon>Endopterygota</taxon>
        <taxon>Diptera</taxon>
        <taxon>Nematocera</taxon>
        <taxon>Psychodoidea</taxon>
        <taxon>Psychodidae</taxon>
        <taxon>Lutzomyia</taxon>
        <taxon>Lutzomyia</taxon>
    </lineage>
</organism>
<name>A0A7G3APU0_LUTLO</name>
<accession>A0A7G3APU0</accession>
<reference evidence="1" key="1">
    <citation type="journal article" date="2020" name="BMC">
        <title>Leishmania infection induces a limited differential gene expression in the sand fly midgut.</title>
        <authorList>
            <person name="Coutinho-Abreu I.V."/>
            <person name="Serafim T.D."/>
            <person name="Meneses C."/>
            <person name="Kamhawi S."/>
            <person name="Oliveira F."/>
            <person name="Valenzuela J.G."/>
        </authorList>
    </citation>
    <scope>NUCLEOTIDE SEQUENCE</scope>
    <source>
        <strain evidence="1">Jacobina</strain>
        <tissue evidence="1">Midgut</tissue>
    </source>
</reference>
<sequence>MTFFNSKKHIPLSIFSLFISLSWGTQGYLRYFHRRVLHHTVAGALLDDLAVPSSRIFAASTPHFSPHGGGHVALAALLRCPLRNFHLIFHSRRDFHGFPHAVAHADPIPLLICRTIILHGLITTLNSELTGPELNRTSNSGLLIPMSA</sequence>
<protein>
    <submittedName>
        <fullName evidence="1">Putative secreted protein</fullName>
    </submittedName>
</protein>
<evidence type="ECO:0000313" key="1">
    <source>
        <dbReference type="EMBL" id="MBC1173463.1"/>
    </source>
</evidence>